<sequence>MSKILAIGCDLHQLSRVRKIVDRDGLNSSKVKRLSERILHPKNELVKFNELKGSINPQIAKTADFNRVIESCCNILSVSWCCKEAVFKTLDSKDQKVFSFKDWYKINDLNGRPFIYNDNYLKSNQNEEFLLTISHDNDLIISTVLRQLNLNNNK</sequence>
<dbReference type="Gene3D" id="3.90.470.20">
    <property type="entry name" value="4'-phosphopantetheinyl transferase domain"/>
    <property type="match status" value="1"/>
</dbReference>
<name>A0A9W6SUX5_CANBO</name>
<dbReference type="GO" id="GO:0000287">
    <property type="term" value="F:magnesium ion binding"/>
    <property type="evidence" value="ECO:0007669"/>
    <property type="project" value="InterPro"/>
</dbReference>
<dbReference type="Proteomes" id="UP001165120">
    <property type="component" value="Unassembled WGS sequence"/>
</dbReference>
<proteinExistence type="predicted"/>
<comment type="caution">
    <text evidence="3">The sequence shown here is derived from an EMBL/GenBank/DDBJ whole genome shotgun (WGS) entry which is preliminary data.</text>
</comment>
<dbReference type="EMBL" id="BSXN01000183">
    <property type="protein sequence ID" value="GME67491.1"/>
    <property type="molecule type" value="Genomic_DNA"/>
</dbReference>
<dbReference type="Pfam" id="PF01648">
    <property type="entry name" value="ACPS"/>
    <property type="match status" value="1"/>
</dbReference>
<organism evidence="3 4">
    <name type="scientific">Candida boidinii</name>
    <name type="common">Yeast</name>
    <dbReference type="NCBI Taxonomy" id="5477"/>
    <lineage>
        <taxon>Eukaryota</taxon>
        <taxon>Fungi</taxon>
        <taxon>Dikarya</taxon>
        <taxon>Ascomycota</taxon>
        <taxon>Saccharomycotina</taxon>
        <taxon>Pichiomycetes</taxon>
        <taxon>Pichiales</taxon>
        <taxon>Pichiaceae</taxon>
        <taxon>Ogataea</taxon>
        <taxon>Ogataea/Candida clade</taxon>
    </lineage>
</organism>
<feature type="domain" description="4'-phosphopantetheinyl transferase" evidence="2">
    <location>
        <begin position="6"/>
        <end position="124"/>
    </location>
</feature>
<evidence type="ECO:0000313" key="4">
    <source>
        <dbReference type="Proteomes" id="UP001165120"/>
    </source>
</evidence>
<dbReference type="InterPro" id="IPR037143">
    <property type="entry name" value="4-PPantetheinyl_Trfase_dom_sf"/>
</dbReference>
<dbReference type="InterPro" id="IPR008278">
    <property type="entry name" value="4-PPantetheinyl_Trfase_dom"/>
</dbReference>
<evidence type="ECO:0000313" key="3">
    <source>
        <dbReference type="EMBL" id="GME67491.1"/>
    </source>
</evidence>
<evidence type="ECO:0000259" key="2">
    <source>
        <dbReference type="Pfam" id="PF01648"/>
    </source>
</evidence>
<dbReference type="AlphaFoldDB" id="A0A9W6SUX5"/>
<gene>
    <name evidence="3" type="ORF">Cboi02_000090300</name>
</gene>
<keyword evidence="4" id="KW-1185">Reference proteome</keyword>
<dbReference type="SUPFAM" id="SSF56214">
    <property type="entry name" value="4'-phosphopantetheinyl transferase"/>
    <property type="match status" value="1"/>
</dbReference>
<evidence type="ECO:0000256" key="1">
    <source>
        <dbReference type="ARBA" id="ARBA00022679"/>
    </source>
</evidence>
<protein>
    <submittedName>
        <fullName evidence="3">Unnamed protein product</fullName>
    </submittedName>
</protein>
<keyword evidence="1" id="KW-0808">Transferase</keyword>
<accession>A0A9W6SUX5</accession>
<reference evidence="3" key="1">
    <citation type="submission" date="2023-04" db="EMBL/GenBank/DDBJ databases">
        <title>Candida boidinii NBRC 10035.</title>
        <authorList>
            <person name="Ichikawa N."/>
            <person name="Sato H."/>
            <person name="Tonouchi N."/>
        </authorList>
    </citation>
    <scope>NUCLEOTIDE SEQUENCE</scope>
    <source>
        <strain evidence="3">NBRC 10035</strain>
    </source>
</reference>
<dbReference type="GO" id="GO:0008897">
    <property type="term" value="F:holo-[acyl-carrier-protein] synthase activity"/>
    <property type="evidence" value="ECO:0007669"/>
    <property type="project" value="InterPro"/>
</dbReference>